<accession>A0AA43RH63</accession>
<dbReference type="EMBL" id="JAUMVS010000002">
    <property type="protein sequence ID" value="MDO4841103.1"/>
    <property type="molecule type" value="Genomic_DNA"/>
</dbReference>
<evidence type="ECO:0000313" key="3">
    <source>
        <dbReference type="Proteomes" id="UP001168575"/>
    </source>
</evidence>
<protein>
    <submittedName>
        <fullName evidence="2">Uncharacterized protein</fullName>
    </submittedName>
</protein>
<reference evidence="2" key="1">
    <citation type="submission" date="2023-07" db="EMBL/GenBank/DDBJ databases">
        <title>Between Cages and Wild: Unraveling the Impact of Captivity on Animal Microbiomes and Antimicrobial Resistance.</title>
        <authorList>
            <person name="Schmartz G.P."/>
            <person name="Rehner J."/>
            <person name="Schuff M.J."/>
            <person name="Becker S.L."/>
            <person name="Kravczyk M."/>
            <person name="Gurevich A."/>
            <person name="Francke R."/>
            <person name="Mueller R."/>
            <person name="Keller V."/>
            <person name="Keller A."/>
        </authorList>
    </citation>
    <scope>NUCLEOTIDE SEQUENCE</scope>
    <source>
        <strain evidence="2">S12M_St_49</strain>
    </source>
</reference>
<comment type="caution">
    <text evidence="2">The sequence shown here is derived from an EMBL/GenBank/DDBJ whole genome shotgun (WGS) entry which is preliminary data.</text>
</comment>
<evidence type="ECO:0000313" key="2">
    <source>
        <dbReference type="EMBL" id="MDO4841103.1"/>
    </source>
</evidence>
<feature type="coiled-coil region" evidence="1">
    <location>
        <begin position="13"/>
        <end position="40"/>
    </location>
</feature>
<gene>
    <name evidence="2" type="ORF">Q3982_00290</name>
</gene>
<dbReference type="SUPFAM" id="SSF46785">
    <property type="entry name" value="Winged helix' DNA-binding domain"/>
    <property type="match status" value="1"/>
</dbReference>
<name>A0AA43RH63_9ACTN</name>
<keyword evidence="3" id="KW-1185">Reference proteome</keyword>
<proteinExistence type="predicted"/>
<evidence type="ECO:0000256" key="1">
    <source>
        <dbReference type="SAM" id="Coils"/>
    </source>
</evidence>
<sequence length="111" mass="12675">MIREAQIEIIDNLESCKSKLDSLDAEIKQIETKHDLKEKELQIVYILLQREVFGLFGDVSLAGMASLLGLKEQMTRKHFASLEKKGIVEKFNKRNPLSFALTEGFKESLGY</sequence>
<dbReference type="AlphaFoldDB" id="A0AA43RH63"/>
<dbReference type="InterPro" id="IPR036390">
    <property type="entry name" value="WH_DNA-bd_sf"/>
</dbReference>
<organism evidence="2 3">
    <name type="scientific">Phoenicibacter congonensis</name>
    <dbReference type="NCBI Taxonomy" id="1944646"/>
    <lineage>
        <taxon>Bacteria</taxon>
        <taxon>Bacillati</taxon>
        <taxon>Actinomycetota</taxon>
        <taxon>Coriobacteriia</taxon>
        <taxon>Eggerthellales</taxon>
        <taxon>Eggerthellaceae</taxon>
        <taxon>Phoenicibacter</taxon>
    </lineage>
</organism>
<dbReference type="Proteomes" id="UP001168575">
    <property type="component" value="Unassembled WGS sequence"/>
</dbReference>
<keyword evidence="1" id="KW-0175">Coiled coil</keyword>